<dbReference type="PANTHER" id="PTHR35889">
    <property type="entry name" value="CYCLOINULO-OLIGOSACCHARIDE FRUCTANOTRANSFERASE-RELATED"/>
    <property type="match status" value="1"/>
</dbReference>
<evidence type="ECO:0000313" key="7">
    <source>
        <dbReference type="Proteomes" id="UP000315724"/>
    </source>
</evidence>
<feature type="domain" description="Cytochrome C Planctomycete-type" evidence="5">
    <location>
        <begin position="42"/>
        <end position="100"/>
    </location>
</feature>
<feature type="signal peptide" evidence="2">
    <location>
        <begin position="1"/>
        <end position="25"/>
    </location>
</feature>
<feature type="region of interest" description="Disordered" evidence="1">
    <location>
        <begin position="460"/>
        <end position="484"/>
    </location>
</feature>
<dbReference type="Pfam" id="PF07587">
    <property type="entry name" value="PSD1"/>
    <property type="match status" value="1"/>
</dbReference>
<organism evidence="6 7">
    <name type="scientific">Thalassoglobus polymorphus</name>
    <dbReference type="NCBI Taxonomy" id="2527994"/>
    <lineage>
        <taxon>Bacteria</taxon>
        <taxon>Pseudomonadati</taxon>
        <taxon>Planctomycetota</taxon>
        <taxon>Planctomycetia</taxon>
        <taxon>Planctomycetales</taxon>
        <taxon>Planctomycetaceae</taxon>
        <taxon>Thalassoglobus</taxon>
    </lineage>
</organism>
<evidence type="ECO:0000259" key="4">
    <source>
        <dbReference type="Pfam" id="PF07587"/>
    </source>
</evidence>
<dbReference type="OrthoDB" id="127107at2"/>
<dbReference type="AlphaFoldDB" id="A0A517QMC8"/>
<keyword evidence="2" id="KW-0732">Signal</keyword>
<gene>
    <name evidence="6" type="ORF">Mal48_20410</name>
</gene>
<evidence type="ECO:0000313" key="6">
    <source>
        <dbReference type="EMBL" id="QDT32794.1"/>
    </source>
</evidence>
<dbReference type="Pfam" id="PF07583">
    <property type="entry name" value="PSCyt2"/>
    <property type="match status" value="1"/>
</dbReference>
<proteinExistence type="predicted"/>
<evidence type="ECO:0000259" key="5">
    <source>
        <dbReference type="Pfam" id="PF07635"/>
    </source>
</evidence>
<feature type="domain" description="DUF1553" evidence="4">
    <location>
        <begin position="619"/>
        <end position="860"/>
    </location>
</feature>
<dbReference type="Pfam" id="PF07635">
    <property type="entry name" value="PSCyt1"/>
    <property type="match status" value="1"/>
</dbReference>
<dbReference type="InterPro" id="IPR011444">
    <property type="entry name" value="DUF1549"/>
</dbReference>
<accession>A0A517QMC8</accession>
<dbReference type="RefSeq" id="WP_145198324.1">
    <property type="nucleotide sequence ID" value="NZ_CP036267.1"/>
</dbReference>
<reference evidence="6 7" key="1">
    <citation type="submission" date="2019-02" db="EMBL/GenBank/DDBJ databases">
        <title>Deep-cultivation of Planctomycetes and their phenomic and genomic characterization uncovers novel biology.</title>
        <authorList>
            <person name="Wiegand S."/>
            <person name="Jogler M."/>
            <person name="Boedeker C."/>
            <person name="Pinto D."/>
            <person name="Vollmers J."/>
            <person name="Rivas-Marin E."/>
            <person name="Kohn T."/>
            <person name="Peeters S.H."/>
            <person name="Heuer A."/>
            <person name="Rast P."/>
            <person name="Oberbeckmann S."/>
            <person name="Bunk B."/>
            <person name="Jeske O."/>
            <person name="Meyerdierks A."/>
            <person name="Storesund J.E."/>
            <person name="Kallscheuer N."/>
            <person name="Luecker S."/>
            <person name="Lage O.M."/>
            <person name="Pohl T."/>
            <person name="Merkel B.J."/>
            <person name="Hornburger P."/>
            <person name="Mueller R.-W."/>
            <person name="Bruemmer F."/>
            <person name="Labrenz M."/>
            <person name="Spormann A.M."/>
            <person name="Op den Camp H."/>
            <person name="Overmann J."/>
            <person name="Amann R."/>
            <person name="Jetten M.S.M."/>
            <person name="Mascher T."/>
            <person name="Medema M.H."/>
            <person name="Devos D.P."/>
            <person name="Kaster A.-K."/>
            <person name="Ovreas L."/>
            <person name="Rohde M."/>
            <person name="Galperin M.Y."/>
            <person name="Jogler C."/>
        </authorList>
    </citation>
    <scope>NUCLEOTIDE SEQUENCE [LARGE SCALE GENOMIC DNA]</scope>
    <source>
        <strain evidence="6 7">Mal48</strain>
    </source>
</reference>
<feature type="chain" id="PRO_5021893264" evidence="2">
    <location>
        <begin position="26"/>
        <end position="912"/>
    </location>
</feature>
<dbReference type="InterPro" id="IPR022655">
    <property type="entry name" value="DUF1553"/>
</dbReference>
<sequence precursor="true">MNRLSFIALGFCVITSSANSSSANSAEVDYNRDIKPLLAEKCISCHGPVKQEADLRLDAAKFFIGDENRESVAVKGHPKKSLVIQRISAKYADERMPPEGEGEPLTAAQIKLLSDWIALGMPAPADEEILETPEDHWAYQKITRPDIPESMGSDSQNPIDLFISHQQEEHGLQPLRRAPQATLLRRVSLDVTGLPPTVEQLEQFQSDSSQAAYESIVDQLLASPRYGERWGRHWMDVWRYSDWSGYKNALRGSQRHIWHWRDWIIESLNDDKSYDQMVVEMLAGDEIAPLNQDVLRATGFLARNYHNSNRNIWLDATVEHTAKAFLGMTINCARCHDHKFDPIAQQEYYTFRAIFEPYNVRTDQLPGTANIMEDGIARVFDKDLAVKTYLYRQGNEKLLDEENPLDPDVAEILGVPYEVQPVDLPVESYFPALSQRVRKESIERAEKAEATARAALAKFQPDNTSASADSKAIPPTPPTPSLPQHLETPHQLAILKHASALASLNSLVARYSADSAKYQSNPKASPEQIEHLSVLAANAQRKARYINASLAVFQKWQSAQKAKSSQGKDAAKKKAAIAKADKALRDARTDAEKKRLELSKTDAKYTAVGPIYPKQSTGRRLALAQWIVHPENPLTARVAINHIWLRHFGTPLVDNVFDFGMRSPKPTHVELLDWLASELVESGWSMKHIHRLILTSETYQQASSDQSELLVKNQTIDKDNKYYWRANVKRLESEIVRDSVLSVADQLDLSMSGPDIDFEKGEDVPRRSLYFRHAYEKQMLMMTIFDAANPTDCYRRSPSIIPQQALALANSRLTFEASRKLAADLNKAGSSPSEFIRNSFLKILSREPTELEVTTCEQFLTSQSSLLENKESLTTVSANTKAKLNAADSPALRARENLIHVLLNHNDFISVR</sequence>
<dbReference type="EMBL" id="CP036267">
    <property type="protein sequence ID" value="QDT32794.1"/>
    <property type="molecule type" value="Genomic_DNA"/>
</dbReference>
<feature type="domain" description="DUF1549" evidence="3">
    <location>
        <begin position="158"/>
        <end position="358"/>
    </location>
</feature>
<dbReference type="KEGG" id="tpol:Mal48_20410"/>
<evidence type="ECO:0000259" key="3">
    <source>
        <dbReference type="Pfam" id="PF07583"/>
    </source>
</evidence>
<dbReference type="InterPro" id="IPR011429">
    <property type="entry name" value="Cyt_c_Planctomycete-type"/>
</dbReference>
<evidence type="ECO:0000256" key="1">
    <source>
        <dbReference type="SAM" id="MobiDB-lite"/>
    </source>
</evidence>
<name>A0A517QMC8_9PLAN</name>
<dbReference type="Proteomes" id="UP000315724">
    <property type="component" value="Chromosome"/>
</dbReference>
<protein>
    <submittedName>
        <fullName evidence="6">Planctomycete cytochrome C</fullName>
    </submittedName>
</protein>
<evidence type="ECO:0000256" key="2">
    <source>
        <dbReference type="SAM" id="SignalP"/>
    </source>
</evidence>
<dbReference type="PANTHER" id="PTHR35889:SF3">
    <property type="entry name" value="F-BOX DOMAIN-CONTAINING PROTEIN"/>
    <property type="match status" value="1"/>
</dbReference>
<keyword evidence="7" id="KW-1185">Reference proteome</keyword>